<feature type="signal peptide" evidence="2">
    <location>
        <begin position="1"/>
        <end position="23"/>
    </location>
</feature>
<dbReference type="Proteomes" id="UP001499938">
    <property type="component" value="Unassembled WGS sequence"/>
</dbReference>
<keyword evidence="2" id="KW-0732">Signal</keyword>
<evidence type="ECO:0000313" key="4">
    <source>
        <dbReference type="Proteomes" id="UP001499938"/>
    </source>
</evidence>
<sequence length="204" mass="20743">MSTLTARVLPAILTLAMTTSLVAGCGGDGDSVDAATGNADAVVADGPGGEGAATATDAPSEATPDAGTYAPVDVCALADRIDWSALFSGNREFTDDPTDRGASLGTCQVRYEGVNVLLAVAPASDYELRKASHVGEPFTPSLGDESVGYVFTTADRPEEGNVSVVARSGDHTISVGTPNVTADSASQERVVRIAELLLDQVDAP</sequence>
<organism evidence="3 4">
    <name type="scientific">Nostocoides veronense</name>
    <dbReference type="NCBI Taxonomy" id="330836"/>
    <lineage>
        <taxon>Bacteria</taxon>
        <taxon>Bacillati</taxon>
        <taxon>Actinomycetota</taxon>
        <taxon>Actinomycetes</taxon>
        <taxon>Micrococcales</taxon>
        <taxon>Intrasporangiaceae</taxon>
        <taxon>Nostocoides</taxon>
    </lineage>
</organism>
<evidence type="ECO:0000256" key="1">
    <source>
        <dbReference type="SAM" id="MobiDB-lite"/>
    </source>
</evidence>
<dbReference type="EMBL" id="BAAAPO010000013">
    <property type="protein sequence ID" value="GAA1784639.1"/>
    <property type="molecule type" value="Genomic_DNA"/>
</dbReference>
<proteinExistence type="predicted"/>
<dbReference type="RefSeq" id="WP_344081483.1">
    <property type="nucleotide sequence ID" value="NZ_BAAAPO010000013.1"/>
</dbReference>
<keyword evidence="4" id="KW-1185">Reference proteome</keyword>
<reference evidence="3 4" key="1">
    <citation type="journal article" date="2019" name="Int. J. Syst. Evol. Microbiol.">
        <title>The Global Catalogue of Microorganisms (GCM) 10K type strain sequencing project: providing services to taxonomists for standard genome sequencing and annotation.</title>
        <authorList>
            <consortium name="The Broad Institute Genomics Platform"/>
            <consortium name="The Broad Institute Genome Sequencing Center for Infectious Disease"/>
            <person name="Wu L."/>
            <person name="Ma J."/>
        </authorList>
    </citation>
    <scope>NUCLEOTIDE SEQUENCE [LARGE SCALE GENOMIC DNA]</scope>
    <source>
        <strain evidence="3 4">JCM 15592</strain>
    </source>
</reference>
<feature type="region of interest" description="Disordered" evidence="1">
    <location>
        <begin position="41"/>
        <end position="66"/>
    </location>
</feature>
<evidence type="ECO:0008006" key="5">
    <source>
        <dbReference type="Google" id="ProtNLM"/>
    </source>
</evidence>
<protein>
    <recommendedName>
        <fullName evidence="5">DUF3558 domain-containing protein</fullName>
    </recommendedName>
</protein>
<dbReference type="PROSITE" id="PS51257">
    <property type="entry name" value="PROKAR_LIPOPROTEIN"/>
    <property type="match status" value="1"/>
</dbReference>
<feature type="chain" id="PRO_5046379489" description="DUF3558 domain-containing protein" evidence="2">
    <location>
        <begin position="24"/>
        <end position="204"/>
    </location>
</feature>
<accession>A0ABN2LD78</accession>
<name>A0ABN2LD78_9MICO</name>
<evidence type="ECO:0000313" key="3">
    <source>
        <dbReference type="EMBL" id="GAA1784639.1"/>
    </source>
</evidence>
<gene>
    <name evidence="3" type="ORF">GCM10009811_07330</name>
</gene>
<evidence type="ECO:0000256" key="2">
    <source>
        <dbReference type="SAM" id="SignalP"/>
    </source>
</evidence>
<comment type="caution">
    <text evidence="3">The sequence shown here is derived from an EMBL/GenBank/DDBJ whole genome shotgun (WGS) entry which is preliminary data.</text>
</comment>